<evidence type="ECO:0000259" key="6">
    <source>
        <dbReference type="Pfam" id="PF02900"/>
    </source>
</evidence>
<gene>
    <name evidence="7" type="ORF">JDV02_002918</name>
</gene>
<dbReference type="RefSeq" id="XP_047839968.1">
    <property type="nucleotide sequence ID" value="XM_047983996.1"/>
</dbReference>
<comment type="cofactor">
    <cofactor evidence="1">
        <name>Zn(2+)</name>
        <dbReference type="ChEBI" id="CHEBI:29105"/>
    </cofactor>
</comment>
<dbReference type="CDD" id="cd07363">
    <property type="entry name" value="45_DOPA_Dioxygenase"/>
    <property type="match status" value="1"/>
</dbReference>
<evidence type="ECO:0000256" key="5">
    <source>
        <dbReference type="ARBA" id="ARBA00023002"/>
    </source>
</evidence>
<keyword evidence="3" id="KW-0479">Metal-binding</keyword>
<feature type="domain" description="Extradiol ring-cleavage dioxygenase class III enzyme subunit B" evidence="6">
    <location>
        <begin position="88"/>
        <end position="350"/>
    </location>
</feature>
<dbReference type="GeneID" id="72064878"/>
<evidence type="ECO:0000256" key="2">
    <source>
        <dbReference type="ARBA" id="ARBA00007581"/>
    </source>
</evidence>
<comment type="similarity">
    <text evidence="2">Belongs to the DODA-type extradiol aromatic ring-opening dioxygenase family.</text>
</comment>
<evidence type="ECO:0000256" key="1">
    <source>
        <dbReference type="ARBA" id="ARBA00001947"/>
    </source>
</evidence>
<dbReference type="PANTHER" id="PTHR30096">
    <property type="entry name" value="4,5-DOPA DIOXYGENASE EXTRADIOL-LIKE PROTEIN"/>
    <property type="match status" value="1"/>
</dbReference>
<sequence>MWLVVRACSGCPFWCEGVVITGRHAQGRDLIKRLDTRIHKDTLAPRRPPMLSISPKRAVIVLGLGIAIGLKRYYANPKTMATTLAPAIALSHGGGPLPILNDPGHKDIIYSLKNRVPKILRLGSPQQPRAIVLVTAHWTTDAPAVSSGKTHELLYDYYGFPPESYELKYPAPGEPDVAARVAEAFAAQGLEPQLDPKRPWDHGVFVPLSLVAPAADVPVVQVSVLLDEDPDKHLRMGAALRALRRDNIAVVGSGFASFHNLGTMRALRSWPQDKRAAFKKDSDEWNDAVTRAVVAPKASDRWDGIKQWRSFVHADTMHPRGGGEHFMPLIVCVGAAEEGEETKFYKDTYSGVDIYTYYWGGEEVQ</sequence>
<reference evidence="7" key="1">
    <citation type="submission" date="2021-11" db="EMBL/GenBank/DDBJ databases">
        <title>Purpureocillium_takamizusanense_genome.</title>
        <authorList>
            <person name="Nguyen N.-H."/>
        </authorList>
    </citation>
    <scope>NUCLEOTIDE SEQUENCE</scope>
    <source>
        <strain evidence="7">PT3</strain>
    </source>
</reference>
<evidence type="ECO:0000313" key="8">
    <source>
        <dbReference type="Proteomes" id="UP000829364"/>
    </source>
</evidence>
<dbReference type="GO" id="GO:0016702">
    <property type="term" value="F:oxidoreductase activity, acting on single donors with incorporation of molecular oxygen, incorporation of two atoms of oxygen"/>
    <property type="evidence" value="ECO:0007669"/>
    <property type="project" value="UniProtKB-ARBA"/>
</dbReference>
<dbReference type="InterPro" id="IPR004183">
    <property type="entry name" value="Xdiol_dOase_suB"/>
</dbReference>
<organism evidence="7 8">
    <name type="scientific">Purpureocillium takamizusanense</name>
    <dbReference type="NCBI Taxonomy" id="2060973"/>
    <lineage>
        <taxon>Eukaryota</taxon>
        <taxon>Fungi</taxon>
        <taxon>Dikarya</taxon>
        <taxon>Ascomycota</taxon>
        <taxon>Pezizomycotina</taxon>
        <taxon>Sordariomycetes</taxon>
        <taxon>Hypocreomycetidae</taxon>
        <taxon>Hypocreales</taxon>
        <taxon>Ophiocordycipitaceae</taxon>
        <taxon>Purpureocillium</taxon>
    </lineage>
</organism>
<dbReference type="SUPFAM" id="SSF53213">
    <property type="entry name" value="LigB-like"/>
    <property type="match status" value="1"/>
</dbReference>
<dbReference type="Pfam" id="PF02900">
    <property type="entry name" value="LigB"/>
    <property type="match status" value="1"/>
</dbReference>
<keyword evidence="5" id="KW-0560">Oxidoreductase</keyword>
<dbReference type="EMBL" id="CP086355">
    <property type="protein sequence ID" value="UNI16487.1"/>
    <property type="molecule type" value="Genomic_DNA"/>
</dbReference>
<name>A0A9Q8V970_9HYPO</name>
<evidence type="ECO:0000256" key="3">
    <source>
        <dbReference type="ARBA" id="ARBA00022723"/>
    </source>
</evidence>
<dbReference type="GO" id="GO:0008198">
    <property type="term" value="F:ferrous iron binding"/>
    <property type="evidence" value="ECO:0007669"/>
    <property type="project" value="InterPro"/>
</dbReference>
<keyword evidence="4" id="KW-0862">Zinc</keyword>
<dbReference type="AlphaFoldDB" id="A0A9Q8V970"/>
<accession>A0A9Q8V970</accession>
<evidence type="ECO:0000256" key="4">
    <source>
        <dbReference type="ARBA" id="ARBA00022833"/>
    </source>
</evidence>
<proteinExistence type="inferred from homology"/>
<dbReference type="GO" id="GO:0008270">
    <property type="term" value="F:zinc ion binding"/>
    <property type="evidence" value="ECO:0007669"/>
    <property type="project" value="InterPro"/>
</dbReference>
<keyword evidence="8" id="KW-1185">Reference proteome</keyword>
<dbReference type="Proteomes" id="UP000829364">
    <property type="component" value="Chromosome 2"/>
</dbReference>
<evidence type="ECO:0000313" key="7">
    <source>
        <dbReference type="EMBL" id="UNI16487.1"/>
    </source>
</evidence>
<dbReference type="Gene3D" id="3.40.830.10">
    <property type="entry name" value="LigB-like"/>
    <property type="match status" value="1"/>
</dbReference>
<dbReference type="PANTHER" id="PTHR30096:SF0">
    <property type="entry name" value="4,5-DOPA DIOXYGENASE EXTRADIOL-LIKE PROTEIN"/>
    <property type="match status" value="1"/>
</dbReference>
<dbReference type="OrthoDB" id="7396853at2759"/>
<protein>
    <recommendedName>
        <fullName evidence="6">Extradiol ring-cleavage dioxygenase class III enzyme subunit B domain-containing protein</fullName>
    </recommendedName>
</protein>
<dbReference type="KEGG" id="ptkz:JDV02_002918"/>
<dbReference type="InterPro" id="IPR014436">
    <property type="entry name" value="Extradiol_dOase_DODA"/>
</dbReference>